<dbReference type="PANTHER" id="PTHR36302:SF1">
    <property type="entry name" value="COPPER CHAPERONE PCU(A)C"/>
    <property type="match status" value="1"/>
</dbReference>
<keyword evidence="1" id="KW-0732">Signal</keyword>
<name>A0A844Z8M9_9SPHN</name>
<dbReference type="InterPro" id="IPR036182">
    <property type="entry name" value="PCuAC_sf"/>
</dbReference>
<comment type="caution">
    <text evidence="2">The sequence shown here is derived from an EMBL/GenBank/DDBJ whole genome shotgun (WGS) entry which is preliminary data.</text>
</comment>
<dbReference type="Gene3D" id="2.60.40.1890">
    <property type="entry name" value="PCu(A)C copper chaperone"/>
    <property type="match status" value="1"/>
</dbReference>
<dbReference type="InterPro" id="IPR058248">
    <property type="entry name" value="Lxx211020-like"/>
</dbReference>
<organism evidence="2 3">
    <name type="scientific">Pontixanthobacter aestiaquae</name>
    <dbReference type="NCBI Taxonomy" id="1509367"/>
    <lineage>
        <taxon>Bacteria</taxon>
        <taxon>Pseudomonadati</taxon>
        <taxon>Pseudomonadota</taxon>
        <taxon>Alphaproteobacteria</taxon>
        <taxon>Sphingomonadales</taxon>
        <taxon>Erythrobacteraceae</taxon>
        <taxon>Pontixanthobacter</taxon>
    </lineage>
</organism>
<dbReference type="PANTHER" id="PTHR36302">
    <property type="entry name" value="BLR7088 PROTEIN"/>
    <property type="match status" value="1"/>
</dbReference>
<evidence type="ECO:0000313" key="3">
    <source>
        <dbReference type="Proteomes" id="UP000460290"/>
    </source>
</evidence>
<sequence length="160" mass="16581">MNSRILASAALVLGAFGLTACNNQSADEVVEAPEGIAGIAVSNLRLVLPAVPSNPAVVYFDLTYDGDAPQTLAAVAVQGAQNTMMHDYAQNGDAMEMVPLDPIELAPGATVVFEPRGKHIMAMNVSPELTAGGKTEVTLVFANGDKQTEMADILAPGDAR</sequence>
<evidence type="ECO:0000256" key="1">
    <source>
        <dbReference type="SAM" id="SignalP"/>
    </source>
</evidence>
<dbReference type="SUPFAM" id="SSF110087">
    <property type="entry name" value="DR1885-like metal-binding protein"/>
    <property type="match status" value="1"/>
</dbReference>
<dbReference type="RefSeq" id="WP_160613917.1">
    <property type="nucleotide sequence ID" value="NZ_JAUFQM010000001.1"/>
</dbReference>
<dbReference type="Pfam" id="PF04314">
    <property type="entry name" value="PCuAC"/>
    <property type="match status" value="1"/>
</dbReference>
<dbReference type="InterPro" id="IPR007410">
    <property type="entry name" value="LpqE-like"/>
</dbReference>
<keyword evidence="3" id="KW-1185">Reference proteome</keyword>
<dbReference type="AlphaFoldDB" id="A0A844Z8M9"/>
<reference evidence="2 3" key="1">
    <citation type="submission" date="2019-12" db="EMBL/GenBank/DDBJ databases">
        <title>Genomic-based taxomic classification of the family Erythrobacteraceae.</title>
        <authorList>
            <person name="Xu L."/>
        </authorList>
    </citation>
    <scope>NUCLEOTIDE SEQUENCE [LARGE SCALE GENOMIC DNA]</scope>
    <source>
        <strain evidence="2 3">KCTC 42006</strain>
    </source>
</reference>
<feature type="signal peptide" evidence="1">
    <location>
        <begin position="1"/>
        <end position="20"/>
    </location>
</feature>
<dbReference type="Proteomes" id="UP000460290">
    <property type="component" value="Unassembled WGS sequence"/>
</dbReference>
<evidence type="ECO:0000313" key="2">
    <source>
        <dbReference type="EMBL" id="MXO83576.1"/>
    </source>
</evidence>
<protein>
    <submittedName>
        <fullName evidence="2">Copper chaperone PCu(A)C</fullName>
    </submittedName>
</protein>
<dbReference type="PROSITE" id="PS51257">
    <property type="entry name" value="PROKAR_LIPOPROTEIN"/>
    <property type="match status" value="1"/>
</dbReference>
<dbReference type="OrthoDB" id="9796962at2"/>
<proteinExistence type="predicted"/>
<accession>A0A844Z8M9</accession>
<gene>
    <name evidence="2" type="ORF">GRI35_09405</name>
</gene>
<feature type="chain" id="PRO_5032462497" evidence="1">
    <location>
        <begin position="21"/>
        <end position="160"/>
    </location>
</feature>
<dbReference type="EMBL" id="WTYZ01000001">
    <property type="protein sequence ID" value="MXO83576.1"/>
    <property type="molecule type" value="Genomic_DNA"/>
</dbReference>